<evidence type="ECO:0000313" key="3">
    <source>
        <dbReference type="Proteomes" id="UP001596020"/>
    </source>
</evidence>
<dbReference type="EMBL" id="JBHSGO010000179">
    <property type="protein sequence ID" value="MFC4666160.1"/>
    <property type="molecule type" value="Genomic_DNA"/>
</dbReference>
<dbReference type="PANTHER" id="PTHR39963">
    <property type="entry name" value="SLL0983 PROTEIN"/>
    <property type="match status" value="1"/>
</dbReference>
<reference evidence="3" key="1">
    <citation type="journal article" date="2019" name="Int. J. Syst. Evol. Microbiol.">
        <title>The Global Catalogue of Microorganisms (GCM) 10K type strain sequencing project: providing services to taxonomists for standard genome sequencing and annotation.</title>
        <authorList>
            <consortium name="The Broad Institute Genomics Platform"/>
            <consortium name="The Broad Institute Genome Sequencing Center for Infectious Disease"/>
            <person name="Wu L."/>
            <person name="Ma J."/>
        </authorList>
    </citation>
    <scope>NUCLEOTIDE SEQUENCE [LARGE SCALE GENOMIC DNA]</scope>
    <source>
        <strain evidence="3">CGMCC 4.7357</strain>
    </source>
</reference>
<evidence type="ECO:0000259" key="1">
    <source>
        <dbReference type="Pfam" id="PF05430"/>
    </source>
</evidence>
<name>A0ABV9K7I5_9PORP</name>
<dbReference type="NCBIfam" id="NF033855">
    <property type="entry name" value="tRNA_MNMC2"/>
    <property type="match status" value="1"/>
</dbReference>
<sequence length="240" mass="27416">MKEPQVFITEDGSPTLYSEVTGEHYHSTHGAINESMHIFIKEGLEYYLNSLGPGCFFCSPAPIRIFEIGFGTGLNALLTLLKAEELKQRIYYYSVEKYPISLKCANQLDYHLDGKDPYYVREQFEALHRAEWDEPVALTPYFTVHKILGDIEKIKFPDKVDVFYMDAFSPEAQGNLWEQEIFDQMAKHANTGAVLTTYCSKGIVRRRLETAGFRVERIPGPTGKRHITRATFVGQCQAND</sequence>
<dbReference type="InterPro" id="IPR008471">
    <property type="entry name" value="MnmC-like_methylTransf"/>
</dbReference>
<proteinExistence type="predicted"/>
<dbReference type="InterPro" id="IPR029063">
    <property type="entry name" value="SAM-dependent_MTases_sf"/>
</dbReference>
<dbReference type="PANTHER" id="PTHR39963:SF1">
    <property type="entry name" value="MNMC-LIKE METHYLTRANSFERASE DOMAIN-CONTAINING PROTEIN"/>
    <property type="match status" value="1"/>
</dbReference>
<dbReference type="SUPFAM" id="SSF53335">
    <property type="entry name" value="S-adenosyl-L-methionine-dependent methyltransferases"/>
    <property type="match status" value="1"/>
</dbReference>
<evidence type="ECO:0000313" key="2">
    <source>
        <dbReference type="EMBL" id="MFC4666160.1"/>
    </source>
</evidence>
<dbReference type="Gene3D" id="3.40.50.150">
    <property type="entry name" value="Vaccinia Virus protein VP39"/>
    <property type="match status" value="1"/>
</dbReference>
<gene>
    <name evidence="2" type="primary">mnmD</name>
    <name evidence="2" type="ORF">ACFO3G_06065</name>
</gene>
<dbReference type="Proteomes" id="UP001596020">
    <property type="component" value="Unassembled WGS sequence"/>
</dbReference>
<keyword evidence="3" id="KW-1185">Reference proteome</keyword>
<organism evidence="2 3">
    <name type="scientific">Falsiporphyromonas endometrii</name>
    <dbReference type="NCBI Taxonomy" id="1387297"/>
    <lineage>
        <taxon>Bacteria</taxon>
        <taxon>Pseudomonadati</taxon>
        <taxon>Bacteroidota</taxon>
        <taxon>Bacteroidia</taxon>
        <taxon>Bacteroidales</taxon>
        <taxon>Porphyromonadaceae</taxon>
        <taxon>Falsiporphyromonas</taxon>
    </lineage>
</organism>
<dbReference type="InterPro" id="IPR047785">
    <property type="entry name" value="tRNA_MNMC2"/>
</dbReference>
<dbReference type="RefSeq" id="WP_380078959.1">
    <property type="nucleotide sequence ID" value="NZ_JBHSGO010000179.1"/>
</dbReference>
<comment type="caution">
    <text evidence="2">The sequence shown here is derived from an EMBL/GenBank/DDBJ whole genome shotgun (WGS) entry which is preliminary data.</text>
</comment>
<protein>
    <submittedName>
        <fullName evidence="2">tRNA (5-methylaminomethyl-2-thiouridine)(34)-methyltransferase MnmD</fullName>
    </submittedName>
</protein>
<dbReference type="Pfam" id="PF05430">
    <property type="entry name" value="Methyltransf_30"/>
    <property type="match status" value="1"/>
</dbReference>
<accession>A0ABV9K7I5</accession>
<feature type="domain" description="MnmC-like methyltransferase" evidence="1">
    <location>
        <begin position="147"/>
        <end position="231"/>
    </location>
</feature>